<name>A0A1Y6ETQ5_9GAMM</name>
<evidence type="ECO:0000256" key="1">
    <source>
        <dbReference type="ARBA" id="ARBA00012282"/>
    </source>
</evidence>
<dbReference type="PROSITE" id="PS50887">
    <property type="entry name" value="GGDEF"/>
    <property type="match status" value="1"/>
</dbReference>
<dbReference type="CDD" id="cd06225">
    <property type="entry name" value="HAMP"/>
    <property type="match status" value="1"/>
</dbReference>
<dbReference type="CDD" id="cd01948">
    <property type="entry name" value="EAL"/>
    <property type="match status" value="1"/>
</dbReference>
<dbReference type="Pfam" id="PF14827">
    <property type="entry name" value="dCache_3"/>
    <property type="match status" value="1"/>
</dbReference>
<organism evidence="7 8">
    <name type="scientific">Pseudidiomarina planktonica</name>
    <dbReference type="NCBI Taxonomy" id="1323738"/>
    <lineage>
        <taxon>Bacteria</taxon>
        <taxon>Pseudomonadati</taxon>
        <taxon>Pseudomonadota</taxon>
        <taxon>Gammaproteobacteria</taxon>
        <taxon>Alteromonadales</taxon>
        <taxon>Idiomarinaceae</taxon>
        <taxon>Pseudidiomarina</taxon>
    </lineage>
</organism>
<dbReference type="PANTHER" id="PTHR33121">
    <property type="entry name" value="CYCLIC DI-GMP PHOSPHODIESTERASE PDEF"/>
    <property type="match status" value="1"/>
</dbReference>
<dbReference type="InterPro" id="IPR000160">
    <property type="entry name" value="GGDEF_dom"/>
</dbReference>
<dbReference type="PROSITE" id="PS50885">
    <property type="entry name" value="HAMP"/>
    <property type="match status" value="1"/>
</dbReference>
<evidence type="ECO:0000256" key="3">
    <source>
        <dbReference type="SAM" id="Phobius"/>
    </source>
</evidence>
<reference evidence="8" key="1">
    <citation type="submission" date="2017-04" db="EMBL/GenBank/DDBJ databases">
        <authorList>
            <person name="Varghese N."/>
            <person name="Submissions S."/>
        </authorList>
    </citation>
    <scope>NUCLEOTIDE SEQUENCE [LARGE SCALE GENOMIC DNA]</scope>
</reference>
<dbReference type="InterPro" id="IPR001633">
    <property type="entry name" value="EAL_dom"/>
</dbReference>
<dbReference type="RefSeq" id="WP_086434065.1">
    <property type="nucleotide sequence ID" value="NZ_FXWH01000001.1"/>
</dbReference>
<dbReference type="SMART" id="SM00267">
    <property type="entry name" value="GGDEF"/>
    <property type="match status" value="1"/>
</dbReference>
<dbReference type="Gene3D" id="3.20.20.450">
    <property type="entry name" value="EAL domain"/>
    <property type="match status" value="1"/>
</dbReference>
<feature type="transmembrane region" description="Helical" evidence="3">
    <location>
        <begin position="263"/>
        <end position="282"/>
    </location>
</feature>
<dbReference type="SMART" id="SM00304">
    <property type="entry name" value="HAMP"/>
    <property type="match status" value="1"/>
</dbReference>
<dbReference type="SUPFAM" id="SSF158472">
    <property type="entry name" value="HAMP domain-like"/>
    <property type="match status" value="1"/>
</dbReference>
<keyword evidence="3" id="KW-0472">Membrane</keyword>
<feature type="domain" description="EAL" evidence="4">
    <location>
        <begin position="507"/>
        <end position="760"/>
    </location>
</feature>
<dbReference type="Gene3D" id="6.10.340.10">
    <property type="match status" value="1"/>
</dbReference>
<dbReference type="FunFam" id="3.20.20.450:FF:000001">
    <property type="entry name" value="Cyclic di-GMP phosphodiesterase yahA"/>
    <property type="match status" value="1"/>
</dbReference>
<dbReference type="InterPro" id="IPR029787">
    <property type="entry name" value="Nucleotide_cyclase"/>
</dbReference>
<feature type="transmembrane region" description="Helical" evidence="3">
    <location>
        <begin position="9"/>
        <end position="31"/>
    </location>
</feature>
<dbReference type="GO" id="GO:0016020">
    <property type="term" value="C:membrane"/>
    <property type="evidence" value="ECO:0007669"/>
    <property type="project" value="InterPro"/>
</dbReference>
<dbReference type="PROSITE" id="PS50883">
    <property type="entry name" value="EAL"/>
    <property type="match status" value="1"/>
</dbReference>
<evidence type="ECO:0000259" key="5">
    <source>
        <dbReference type="PROSITE" id="PS50885"/>
    </source>
</evidence>
<evidence type="ECO:0000259" key="4">
    <source>
        <dbReference type="PROSITE" id="PS50883"/>
    </source>
</evidence>
<dbReference type="SUPFAM" id="SSF55073">
    <property type="entry name" value="Nucleotide cyclase"/>
    <property type="match status" value="1"/>
</dbReference>
<keyword evidence="2" id="KW-0973">c-di-GMP</keyword>
<keyword evidence="8" id="KW-1185">Reference proteome</keyword>
<dbReference type="SUPFAM" id="SSF141868">
    <property type="entry name" value="EAL domain-like"/>
    <property type="match status" value="1"/>
</dbReference>
<accession>A0A1Y6ETQ5</accession>
<sequence>MTSSFRTRLIVLFAGLAGGVLLVSLLAVWIATNNQLNRTVERELTVSERVFLELVEQRATQLGQAASVLADDFGFRQAVATNDEDTIVSALINHGERIQTDLMVLQNVAGEEIASTHDMSELPALNELIAMGNEQGIAIVDEQIFQLITVPVRAPDLIAWVTLGFSIDAELTSELQALANADVTFYSTDTNSLFVSSLSAEQQQEFQTGLSERQQTLSEWLNNQHLAGQKISLANLGEASLSVLLSTDLDAAGAEFSRLRQQYLVIAIATLLVALLLAVVTARRINAPLKTLTEAAEQLQRGDYTSPIKVERSDEFGHLANTFNEMKVAVAEREQRISFQADHDLLTELPNRRYFQRALAKMLDTNQSGFLVLLNINRFRELNDSVGQRIGDQLLQLISRRLRGWKSSDWFLARLAGDEFLLVNTASDHAPVVGEIEALLELLQQPWSLDGTSYLLTFSAGMVSFPEHGSETDSLVRRAQISRAKAKEDKLSLVIYEAGMDEVHMRQLRILRCLPEAVEKDQLELHYQPKMNCANGKVKGAEALIRWHHPDLGFVRPDEFIPLAEQAGEITRITRWVCLQVIQQLLVWQQAGKQLSVSLNLSAVDLMSDGLADFLSQAVASSGIEPHLLTLEVTESAIMHDPEAAIARLQRLQSVGLRISIDDYGTGYSSLAQLKRLPVNELKIDRSFIQHLAESEQDRMIVRSTLALAHDFGLQAVAEGIEEESAWTILKEFGCDELQGYYFSKPLPVAEFTQWLLTQEEVISS</sequence>
<dbReference type="GO" id="GO:0007165">
    <property type="term" value="P:signal transduction"/>
    <property type="evidence" value="ECO:0007669"/>
    <property type="project" value="InterPro"/>
</dbReference>
<evidence type="ECO:0000256" key="2">
    <source>
        <dbReference type="ARBA" id="ARBA00022636"/>
    </source>
</evidence>
<feature type="domain" description="HAMP" evidence="5">
    <location>
        <begin position="283"/>
        <end position="335"/>
    </location>
</feature>
<dbReference type="EC" id="3.1.4.52" evidence="1"/>
<dbReference type="SMART" id="SM00052">
    <property type="entry name" value="EAL"/>
    <property type="match status" value="1"/>
</dbReference>
<dbReference type="Gene3D" id="3.30.70.270">
    <property type="match status" value="1"/>
</dbReference>
<dbReference type="Pfam" id="PF00672">
    <property type="entry name" value="HAMP"/>
    <property type="match status" value="1"/>
</dbReference>
<dbReference type="PANTHER" id="PTHR33121:SF71">
    <property type="entry name" value="OXYGEN SENSOR PROTEIN DOSP"/>
    <property type="match status" value="1"/>
</dbReference>
<evidence type="ECO:0000313" key="7">
    <source>
        <dbReference type="EMBL" id="SMQ63892.1"/>
    </source>
</evidence>
<dbReference type="GO" id="GO:0071111">
    <property type="term" value="F:cyclic-guanylate-specific phosphodiesterase activity"/>
    <property type="evidence" value="ECO:0007669"/>
    <property type="project" value="UniProtKB-EC"/>
</dbReference>
<dbReference type="InterPro" id="IPR043128">
    <property type="entry name" value="Rev_trsase/Diguanyl_cyclase"/>
</dbReference>
<dbReference type="CDD" id="cd01949">
    <property type="entry name" value="GGDEF"/>
    <property type="match status" value="1"/>
</dbReference>
<proteinExistence type="predicted"/>
<dbReference type="NCBIfam" id="TIGR00254">
    <property type="entry name" value="GGDEF"/>
    <property type="match status" value="1"/>
</dbReference>
<dbReference type="InterPro" id="IPR029150">
    <property type="entry name" value="dCache_3"/>
</dbReference>
<evidence type="ECO:0000313" key="8">
    <source>
        <dbReference type="Proteomes" id="UP000194450"/>
    </source>
</evidence>
<feature type="domain" description="GGDEF" evidence="6">
    <location>
        <begin position="367"/>
        <end position="498"/>
    </location>
</feature>
<dbReference type="Pfam" id="PF00990">
    <property type="entry name" value="GGDEF"/>
    <property type="match status" value="1"/>
</dbReference>
<gene>
    <name evidence="7" type="ORF">SAMN06297229_0931</name>
</gene>
<keyword evidence="3" id="KW-1133">Transmembrane helix</keyword>
<dbReference type="InterPro" id="IPR035919">
    <property type="entry name" value="EAL_sf"/>
</dbReference>
<keyword evidence="3" id="KW-0812">Transmembrane</keyword>
<dbReference type="OrthoDB" id="9804951at2"/>
<protein>
    <recommendedName>
        <fullName evidence="1">cyclic-guanylate-specific phosphodiesterase</fullName>
        <ecNumber evidence="1">3.1.4.52</ecNumber>
    </recommendedName>
</protein>
<dbReference type="AlphaFoldDB" id="A0A1Y6ETQ5"/>
<dbReference type="EMBL" id="FXWH01000001">
    <property type="protein sequence ID" value="SMQ63892.1"/>
    <property type="molecule type" value="Genomic_DNA"/>
</dbReference>
<dbReference type="InterPro" id="IPR050706">
    <property type="entry name" value="Cyclic-di-GMP_PDE-like"/>
</dbReference>
<dbReference type="Pfam" id="PF00563">
    <property type="entry name" value="EAL"/>
    <property type="match status" value="1"/>
</dbReference>
<evidence type="ECO:0000259" key="6">
    <source>
        <dbReference type="PROSITE" id="PS50887"/>
    </source>
</evidence>
<dbReference type="InterPro" id="IPR003660">
    <property type="entry name" value="HAMP_dom"/>
</dbReference>
<dbReference type="Proteomes" id="UP000194450">
    <property type="component" value="Unassembled WGS sequence"/>
</dbReference>